<keyword evidence="2" id="KW-1185">Reference proteome</keyword>
<dbReference type="Proteomes" id="UP001335648">
    <property type="component" value="Unassembled WGS sequence"/>
</dbReference>
<proteinExistence type="predicted"/>
<sequence length="88" mass="9452">MSCVGNCDAKDPSCHNRTRNTQYRTLQVSIVKKGGKFPDAHQHQVGSATLRRLCLGAASSCSVSGSMSLPVRLTSPDTSNLITRHPVL</sequence>
<name>A0AAN8CEH8_9TELE</name>
<accession>A0AAN8CEH8</accession>
<organism evidence="1 2">
    <name type="scientific">Champsocephalus esox</name>
    <name type="common">pike icefish</name>
    <dbReference type="NCBI Taxonomy" id="159716"/>
    <lineage>
        <taxon>Eukaryota</taxon>
        <taxon>Metazoa</taxon>
        <taxon>Chordata</taxon>
        <taxon>Craniata</taxon>
        <taxon>Vertebrata</taxon>
        <taxon>Euteleostomi</taxon>
        <taxon>Actinopterygii</taxon>
        <taxon>Neopterygii</taxon>
        <taxon>Teleostei</taxon>
        <taxon>Neoteleostei</taxon>
        <taxon>Acanthomorphata</taxon>
        <taxon>Eupercaria</taxon>
        <taxon>Perciformes</taxon>
        <taxon>Notothenioidei</taxon>
        <taxon>Channichthyidae</taxon>
        <taxon>Champsocephalus</taxon>
    </lineage>
</organism>
<dbReference type="EMBL" id="JAULUE010002051">
    <property type="protein sequence ID" value="KAK5902365.1"/>
    <property type="molecule type" value="Genomic_DNA"/>
</dbReference>
<evidence type="ECO:0000313" key="2">
    <source>
        <dbReference type="Proteomes" id="UP001335648"/>
    </source>
</evidence>
<dbReference type="AlphaFoldDB" id="A0AAN8CEH8"/>
<comment type="caution">
    <text evidence="1">The sequence shown here is derived from an EMBL/GenBank/DDBJ whole genome shotgun (WGS) entry which is preliminary data.</text>
</comment>
<evidence type="ECO:0000313" key="1">
    <source>
        <dbReference type="EMBL" id="KAK5902365.1"/>
    </source>
</evidence>
<reference evidence="1 2" key="1">
    <citation type="journal article" date="2023" name="Mol. Biol. Evol.">
        <title>Genomics of Secondarily Temperate Adaptation in the Only Non-Antarctic Icefish.</title>
        <authorList>
            <person name="Rivera-Colon A.G."/>
            <person name="Rayamajhi N."/>
            <person name="Minhas B.F."/>
            <person name="Madrigal G."/>
            <person name="Bilyk K.T."/>
            <person name="Yoon V."/>
            <person name="Hune M."/>
            <person name="Gregory S."/>
            <person name="Cheng C.H.C."/>
            <person name="Catchen J.M."/>
        </authorList>
    </citation>
    <scope>NUCLEOTIDE SEQUENCE [LARGE SCALE GENOMIC DNA]</scope>
    <source>
        <strain evidence="1">JC2023a</strain>
    </source>
</reference>
<gene>
    <name evidence="1" type="ORF">CesoFtcFv8_007623</name>
</gene>
<protein>
    <submittedName>
        <fullName evidence="1">Uncharacterized protein</fullName>
    </submittedName>
</protein>